<comment type="caution">
    <text evidence="8">The sequence shown here is derived from an EMBL/GenBank/DDBJ whole genome shotgun (WGS) entry which is preliminary data.</text>
</comment>
<organism evidence="8 9">
    <name type="scientific">Reichenbachiella ulvae</name>
    <dbReference type="NCBI Taxonomy" id="2980104"/>
    <lineage>
        <taxon>Bacteria</taxon>
        <taxon>Pseudomonadati</taxon>
        <taxon>Bacteroidota</taxon>
        <taxon>Cytophagia</taxon>
        <taxon>Cytophagales</taxon>
        <taxon>Reichenbachiellaceae</taxon>
        <taxon>Reichenbachiella</taxon>
    </lineage>
</organism>
<comment type="catalytic activity">
    <reaction evidence="1 6">
        <text>7,8-dihydroneopterin = 6-hydroxymethyl-7,8-dihydropterin + glycolaldehyde</text>
        <dbReference type="Rhea" id="RHEA:10540"/>
        <dbReference type="ChEBI" id="CHEBI:17001"/>
        <dbReference type="ChEBI" id="CHEBI:17071"/>
        <dbReference type="ChEBI" id="CHEBI:44841"/>
        <dbReference type="EC" id="4.1.2.25"/>
    </reaction>
</comment>
<evidence type="ECO:0000256" key="3">
    <source>
        <dbReference type="ARBA" id="ARBA00005708"/>
    </source>
</evidence>
<dbReference type="InterPro" id="IPR006157">
    <property type="entry name" value="FolB_dom"/>
</dbReference>
<dbReference type="InterPro" id="IPR043133">
    <property type="entry name" value="GTP-CH-I_C/QueF"/>
</dbReference>
<dbReference type="Pfam" id="PF02152">
    <property type="entry name" value="FolB"/>
    <property type="match status" value="1"/>
</dbReference>
<dbReference type="EMBL" id="JAOYOD010000001">
    <property type="protein sequence ID" value="MCV9386893.1"/>
    <property type="molecule type" value="Genomic_DNA"/>
</dbReference>
<feature type="domain" description="Dihydroneopterin aldolase/epimerase" evidence="7">
    <location>
        <begin position="3"/>
        <end position="115"/>
    </location>
</feature>
<keyword evidence="5 6" id="KW-0456">Lyase</keyword>
<dbReference type="PANTHER" id="PTHR42844:SF1">
    <property type="entry name" value="DIHYDRONEOPTERIN ALDOLASE 1-RELATED"/>
    <property type="match status" value="1"/>
</dbReference>
<evidence type="ECO:0000256" key="5">
    <source>
        <dbReference type="ARBA" id="ARBA00023239"/>
    </source>
</evidence>
<comment type="function">
    <text evidence="6">Catalyzes the conversion of 7,8-dihydroneopterin to 6-hydroxymethyl-7,8-dihydropterin.</text>
</comment>
<protein>
    <recommendedName>
        <fullName evidence="6">7,8-dihydroneopterin aldolase</fullName>
        <ecNumber evidence="6">4.1.2.25</ecNumber>
    </recommendedName>
</protein>
<comment type="pathway">
    <text evidence="2 6">Cofactor biosynthesis; tetrahydrofolate biosynthesis; 2-amino-4-hydroxy-6-hydroxymethyl-7,8-dihydropteridine diphosphate from 7,8-dihydroneopterin triphosphate: step 3/4.</text>
</comment>
<sequence length="119" mass="13470">MLVKLEGLDFFSHHGYYEQEREIGNKYTVDVEVELADPVELDDGDLAATVNYEIIYSLVENIMKVPTKLLETLSMSINQKIASRFPKIYSVKTTVSKHNPPIKGVCHKASVTLKLDNRS</sequence>
<evidence type="ECO:0000256" key="6">
    <source>
        <dbReference type="RuleBase" id="RU362079"/>
    </source>
</evidence>
<gene>
    <name evidence="8" type="primary">folB</name>
    <name evidence="8" type="ORF">N7U62_09480</name>
</gene>
<dbReference type="Gene3D" id="3.30.1130.10">
    <property type="match status" value="1"/>
</dbReference>
<evidence type="ECO:0000256" key="2">
    <source>
        <dbReference type="ARBA" id="ARBA00005013"/>
    </source>
</evidence>
<name>A0ABT3CUH5_9BACT</name>
<dbReference type="SUPFAM" id="SSF55620">
    <property type="entry name" value="Tetrahydrobiopterin biosynthesis enzymes-like"/>
    <property type="match status" value="1"/>
</dbReference>
<dbReference type="Proteomes" id="UP001300692">
    <property type="component" value="Unassembled WGS sequence"/>
</dbReference>
<keyword evidence="4 6" id="KW-0289">Folate biosynthesis</keyword>
<evidence type="ECO:0000313" key="9">
    <source>
        <dbReference type="Proteomes" id="UP001300692"/>
    </source>
</evidence>
<keyword evidence="9" id="KW-1185">Reference proteome</keyword>
<dbReference type="PANTHER" id="PTHR42844">
    <property type="entry name" value="DIHYDRONEOPTERIN ALDOLASE 1-RELATED"/>
    <property type="match status" value="1"/>
</dbReference>
<reference evidence="8 9" key="1">
    <citation type="submission" date="2022-10" db="EMBL/GenBank/DDBJ databases">
        <title>Comparative genomics and taxonomic characterization of three novel marine species of genus Reichenbachiella exhibiting antioxidant and polysaccharide degradation activities.</title>
        <authorList>
            <person name="Muhammad N."/>
            <person name="Lee Y.-J."/>
            <person name="Ko J."/>
            <person name="Kim S.-G."/>
        </authorList>
    </citation>
    <scope>NUCLEOTIDE SEQUENCE [LARGE SCALE GENOMIC DNA]</scope>
    <source>
        <strain evidence="8 9">ABR2-5</strain>
    </source>
</reference>
<dbReference type="NCBIfam" id="TIGR00525">
    <property type="entry name" value="folB"/>
    <property type="match status" value="1"/>
</dbReference>
<dbReference type="SMART" id="SM00905">
    <property type="entry name" value="FolB"/>
    <property type="match status" value="1"/>
</dbReference>
<dbReference type="RefSeq" id="WP_264137725.1">
    <property type="nucleotide sequence ID" value="NZ_JAOYOD010000001.1"/>
</dbReference>
<evidence type="ECO:0000256" key="4">
    <source>
        <dbReference type="ARBA" id="ARBA00022909"/>
    </source>
</evidence>
<proteinExistence type="inferred from homology"/>
<evidence type="ECO:0000259" key="7">
    <source>
        <dbReference type="SMART" id="SM00905"/>
    </source>
</evidence>
<accession>A0ABT3CUH5</accession>
<evidence type="ECO:0000313" key="8">
    <source>
        <dbReference type="EMBL" id="MCV9386893.1"/>
    </source>
</evidence>
<dbReference type="NCBIfam" id="TIGR00526">
    <property type="entry name" value="folB_dom"/>
    <property type="match status" value="1"/>
</dbReference>
<dbReference type="InterPro" id="IPR006156">
    <property type="entry name" value="Dihydroneopterin_aldolase"/>
</dbReference>
<comment type="similarity">
    <text evidence="3 6">Belongs to the DHNA family.</text>
</comment>
<dbReference type="EC" id="4.1.2.25" evidence="6"/>
<evidence type="ECO:0000256" key="1">
    <source>
        <dbReference type="ARBA" id="ARBA00001353"/>
    </source>
</evidence>
<dbReference type="GO" id="GO:0004150">
    <property type="term" value="F:dihydroneopterin aldolase activity"/>
    <property type="evidence" value="ECO:0007669"/>
    <property type="project" value="UniProtKB-EC"/>
</dbReference>